<dbReference type="RefSeq" id="WP_354636005.1">
    <property type="nucleotide sequence ID" value="NZ_CP159837.1"/>
</dbReference>
<evidence type="ECO:0008006" key="2">
    <source>
        <dbReference type="Google" id="ProtNLM"/>
    </source>
</evidence>
<dbReference type="EMBL" id="CP159837">
    <property type="protein sequence ID" value="XCM39019.1"/>
    <property type="molecule type" value="Genomic_DNA"/>
</dbReference>
<protein>
    <recommendedName>
        <fullName evidence="2">CRISPR-associated protein</fullName>
    </recommendedName>
</protein>
<name>A0AAU8JJI8_9CYAN</name>
<gene>
    <name evidence="1" type="ORF">ABWT76_001907</name>
</gene>
<accession>A0AAU8JJI8</accession>
<organism evidence="1">
    <name type="scientific">Planktothricoides raciborskii GIHE-MW2</name>
    <dbReference type="NCBI Taxonomy" id="2792601"/>
    <lineage>
        <taxon>Bacteria</taxon>
        <taxon>Bacillati</taxon>
        <taxon>Cyanobacteriota</taxon>
        <taxon>Cyanophyceae</taxon>
        <taxon>Oscillatoriophycideae</taxon>
        <taxon>Oscillatoriales</taxon>
        <taxon>Oscillatoriaceae</taxon>
        <taxon>Planktothricoides</taxon>
    </lineage>
</organism>
<proteinExistence type="predicted"/>
<dbReference type="AlphaFoldDB" id="A0AAU8JJI8"/>
<sequence>MNVWIITTGSSDVQLQNKDRWNILYPKVRKELEINKQFSCSETEQNGKKLWRYPARAMGVVYGKFLAEHYADLEFPLLNSFSSYLNNKDKKIELNRIIVLLTDQSDVVSVADKNKPSHFYWQDTCTLQPILKEYLQNQFPDVVKNEKLDFIVLKPEKSSPGLDDWDSVLTLVQKEFIKLAIPEYATVYVSHQAGTPAISSAVQFMSLGKFGTKVQFLVSNEYEKKTLEPIESSKYLKAIKLGQAKELLKNHDYAAVKSLLNDYLDSQTKILLDAAIQWNYAKFDDFAKKLKELSDQEFVQQVNARSQHWWWTAYEAAYLAVIRHRQKNIVEALFHSFRSVEGLVCQWAEEKYKDYILYDKKGSPQMIEKIEDILPEYWGKIKEKNSAWIEQQNKENENRLAKGKDKKPISVGLFSQNLYLLLEYVRPECKQDPSLKKGLYSAKDERNQQFHRLLGLREDDLFKAWKADDVNSWKSILLGCLNFIAQPDLPEPLFTSLEEASLMAQVHQKLEEAINSY</sequence>
<evidence type="ECO:0000313" key="1">
    <source>
        <dbReference type="EMBL" id="XCM39019.1"/>
    </source>
</evidence>
<reference evidence="1" key="1">
    <citation type="submission" date="2024-07" db="EMBL/GenBank/DDBJ databases">
        <authorList>
            <person name="Kim Y.J."/>
            <person name="Jeong J.Y."/>
        </authorList>
    </citation>
    <scope>NUCLEOTIDE SEQUENCE</scope>
    <source>
        <strain evidence="1">GIHE-MW2</strain>
    </source>
</reference>